<evidence type="ECO:0000256" key="1">
    <source>
        <dbReference type="SAM" id="MobiDB-lite"/>
    </source>
</evidence>
<reference evidence="3" key="1">
    <citation type="submission" date="2016-10" db="EMBL/GenBank/DDBJ databases">
        <authorList>
            <person name="Varghese N."/>
            <person name="Submissions S."/>
        </authorList>
    </citation>
    <scope>NUCLEOTIDE SEQUENCE [LARGE SCALE GENOMIC DNA]</scope>
    <source>
        <strain evidence="3">ATCC 43811</strain>
    </source>
</reference>
<feature type="compositionally biased region" description="Polar residues" evidence="1">
    <location>
        <begin position="140"/>
        <end position="155"/>
    </location>
</feature>
<proteinExistence type="predicted"/>
<gene>
    <name evidence="2" type="ORF">SAMN02745150_01186</name>
</gene>
<dbReference type="OrthoDB" id="2680146at2"/>
<feature type="region of interest" description="Disordered" evidence="1">
    <location>
        <begin position="138"/>
        <end position="159"/>
    </location>
</feature>
<evidence type="ECO:0000313" key="3">
    <source>
        <dbReference type="Proteomes" id="UP000240042"/>
    </source>
</evidence>
<sequence length="313" mass="35172">MSIINNYQPIPAVLERIANGYASQRKFAYNLLPLYQAEVARDSYKVAKFGKDFLKTEDFRRASGAEPKRVKDNIEGWADIATYRYTVESAVDRGDMVTAEDVVKAGLLASERRLTRAYERLFNSIEVEQVKAVSDAAQYPSGNTSTPTGNNAWSHESSDPVAQIQKARQAVKSKTGFYPNKMVISDPVWQVLRRKDNLLAHMPMTSLKTGLTPEDFGKICQIDSVIIADNMVNTGQQLDFTWSKNVILAYVPDTIYTLDEPVFGITIRAPLGYNAMRSYYDDRTTSDVVAIDERIGWSVVNYEAGYLFKNVIS</sequence>
<dbReference type="EMBL" id="FOKY01000015">
    <property type="protein sequence ID" value="SFB88470.1"/>
    <property type="molecule type" value="Genomic_DNA"/>
</dbReference>
<dbReference type="Gene3D" id="3.90.1690.10">
    <property type="entry name" value="phage-related protein like domain"/>
    <property type="match status" value="1"/>
</dbReference>
<name>A0A1I1EU70_BREAD</name>
<dbReference type="InterPro" id="IPR053738">
    <property type="entry name" value="Lambda_capsid_assembly"/>
</dbReference>
<dbReference type="RefSeq" id="WP_092319626.1">
    <property type="nucleotide sequence ID" value="NZ_FOKY01000015.1"/>
</dbReference>
<evidence type="ECO:0008006" key="4">
    <source>
        <dbReference type="Google" id="ProtNLM"/>
    </source>
</evidence>
<dbReference type="AlphaFoldDB" id="A0A1I1EU70"/>
<keyword evidence="3" id="KW-1185">Reference proteome</keyword>
<evidence type="ECO:0000313" key="2">
    <source>
        <dbReference type="EMBL" id="SFB88470.1"/>
    </source>
</evidence>
<dbReference type="Proteomes" id="UP000240042">
    <property type="component" value="Unassembled WGS sequence"/>
</dbReference>
<organism evidence="2 3">
    <name type="scientific">Brevinema andersonii</name>
    <dbReference type="NCBI Taxonomy" id="34097"/>
    <lineage>
        <taxon>Bacteria</taxon>
        <taxon>Pseudomonadati</taxon>
        <taxon>Spirochaetota</taxon>
        <taxon>Spirochaetia</taxon>
        <taxon>Brevinematales</taxon>
        <taxon>Brevinemataceae</taxon>
        <taxon>Brevinema</taxon>
    </lineage>
</organism>
<accession>A0A1I1EU70</accession>
<protein>
    <recommendedName>
        <fullName evidence="4">Phage major capsid protein E</fullName>
    </recommendedName>
</protein>
<dbReference type="STRING" id="34097.SAMN02745150_01186"/>